<sequence>MYATRVGRSAAVALVCAGALVMGGCNGGDDKEPASSPEETPTAEPVPVQAALGKVAGKLSPADAKAAVAAISPVVDGWFESAYVGGDYPRTDFADAFPGFTPGAAKDATGDQALMSNALIGAKVESVTAERKVVDVDLLATKKKQAAGATARFTLVFTTTGAAAKKVTVKGRLFLTPKAGDAWQVFGYNVTRTAR</sequence>
<reference evidence="1" key="1">
    <citation type="submission" date="2015-08" db="EMBL/GenBank/DDBJ databases">
        <authorList>
            <person name="Babu N.S."/>
            <person name="Beckwith C.J."/>
            <person name="Beseler K.G."/>
            <person name="Brison A."/>
            <person name="Carone J.V."/>
            <person name="Caskin T.P."/>
            <person name="Diamond M."/>
            <person name="Durham M.E."/>
            <person name="Foxe J.M."/>
            <person name="Go M."/>
            <person name="Henderson B.A."/>
            <person name="Jones I.B."/>
            <person name="McGettigan J.A."/>
            <person name="Micheletti S.J."/>
            <person name="Nasrallah M.E."/>
            <person name="Ortiz D."/>
            <person name="Piller C.R."/>
            <person name="Privatt S.R."/>
            <person name="Schneider S.L."/>
            <person name="Sharp S."/>
            <person name="Smith T.C."/>
            <person name="Stanton J.D."/>
            <person name="Ullery H.E."/>
            <person name="Wilson R.J."/>
            <person name="Serrano M.G."/>
            <person name="Buck G."/>
            <person name="Lee V."/>
            <person name="Wang Y."/>
            <person name="Carvalho R."/>
            <person name="Voegtly L."/>
            <person name="Shi R."/>
            <person name="Duckworth R."/>
            <person name="Johnson A."/>
            <person name="Loviza R."/>
            <person name="Walstead R."/>
            <person name="Shah Z."/>
            <person name="Kiflezghi M."/>
            <person name="Wade K."/>
            <person name="Ball S.L."/>
            <person name="Bradley K.W."/>
            <person name="Asai D.J."/>
            <person name="Bowman C.A."/>
            <person name="Russell D.A."/>
            <person name="Pope W.H."/>
            <person name="Jacobs-Sera D."/>
            <person name="Hendrix R.W."/>
            <person name="Hatfull G.F."/>
        </authorList>
    </citation>
    <scope>NUCLEOTIDE SEQUENCE</scope>
</reference>
<dbReference type="EMBL" id="CZKA01000025">
    <property type="protein sequence ID" value="CUR55925.1"/>
    <property type="molecule type" value="Genomic_DNA"/>
</dbReference>
<gene>
    <name evidence="1" type="ORF">NOCA2310071</name>
</gene>
<accession>A0A2P2C1N8</accession>
<organism evidence="1">
    <name type="scientific">metagenome</name>
    <dbReference type="NCBI Taxonomy" id="256318"/>
    <lineage>
        <taxon>unclassified sequences</taxon>
        <taxon>metagenomes</taxon>
    </lineage>
</organism>
<proteinExistence type="predicted"/>
<evidence type="ECO:0000313" key="1">
    <source>
        <dbReference type="EMBL" id="CUR55925.1"/>
    </source>
</evidence>
<dbReference type="PROSITE" id="PS51257">
    <property type="entry name" value="PROKAR_LIPOPROTEIN"/>
    <property type="match status" value="1"/>
</dbReference>
<name>A0A2P2C1N8_9ZZZZ</name>
<dbReference type="AlphaFoldDB" id="A0A2P2C1N8"/>
<protein>
    <recommendedName>
        <fullName evidence="2">Lipoprotein</fullName>
    </recommendedName>
</protein>
<evidence type="ECO:0008006" key="2">
    <source>
        <dbReference type="Google" id="ProtNLM"/>
    </source>
</evidence>